<dbReference type="InterPro" id="IPR031876">
    <property type="entry name" value="DUF4760"/>
</dbReference>
<proteinExistence type="predicted"/>
<sequence>MNTACQAARSECELLLGVWQALPNLAPIILAISAIIAFGIYRQNQHQGRLNNKHAKERVQIARSFDHIVEQTKDRDLLLANEQFKALIEALKEKHSGPYGYEEVENTFVNFRGQAVYGSEILIRLFNYYEATAIGIELGALNESIIREWWRGSDVQDWTDFRLYVHEKREARGTPALYVKYENQVRHWATEAERPLI</sequence>
<keyword evidence="1" id="KW-0812">Transmembrane</keyword>
<protein>
    <submittedName>
        <fullName evidence="2">DUF4760 domain-containing protein</fullName>
    </submittedName>
</protein>
<name>A0A4S2H7E8_9PROT</name>
<evidence type="ECO:0000256" key="1">
    <source>
        <dbReference type="SAM" id="Phobius"/>
    </source>
</evidence>
<dbReference type="OrthoDB" id="7632583at2"/>
<organism evidence="2 3">
    <name type="scientific">Marinicauda pacifica</name>
    <dbReference type="NCBI Taxonomy" id="1133559"/>
    <lineage>
        <taxon>Bacteria</taxon>
        <taxon>Pseudomonadati</taxon>
        <taxon>Pseudomonadota</taxon>
        <taxon>Alphaproteobacteria</taxon>
        <taxon>Maricaulales</taxon>
        <taxon>Maricaulaceae</taxon>
        <taxon>Marinicauda</taxon>
    </lineage>
</organism>
<dbReference type="RefSeq" id="WP_135945920.1">
    <property type="nucleotide sequence ID" value="NZ_BMEI01000005.1"/>
</dbReference>
<accession>A0A4S2H7E8</accession>
<reference evidence="2 3" key="1">
    <citation type="journal article" date="2013" name="Int. J. Syst. Evol. Microbiol.">
        <title>Marinicauda pacifica gen. nov., sp. nov., a prosthecate alphaproteobacterium of the family Hyphomonadaceae isolated from deep seawater.</title>
        <authorList>
            <person name="Zhang X.Y."/>
            <person name="Li G.W."/>
            <person name="Wang C.S."/>
            <person name="Zhang Y.J."/>
            <person name="Xu X.W."/>
            <person name="Li H."/>
            <person name="Liu A."/>
            <person name="Liu C."/>
            <person name="Xie B.B."/>
            <person name="Qin Q.L."/>
            <person name="Xu Z."/>
            <person name="Chen X.L."/>
            <person name="Zhou B.C."/>
            <person name="Zhang Y.Z."/>
        </authorList>
    </citation>
    <scope>NUCLEOTIDE SEQUENCE [LARGE SCALE GENOMIC DNA]</scope>
    <source>
        <strain evidence="2 3">P-1 km-3</strain>
    </source>
</reference>
<keyword evidence="1" id="KW-1133">Transmembrane helix</keyword>
<keyword evidence="3" id="KW-1185">Reference proteome</keyword>
<dbReference type="EMBL" id="SRXV01000005">
    <property type="protein sequence ID" value="TGY91744.1"/>
    <property type="molecule type" value="Genomic_DNA"/>
</dbReference>
<dbReference type="AlphaFoldDB" id="A0A4S2H7E8"/>
<gene>
    <name evidence="2" type="ORF">E5162_14125</name>
</gene>
<keyword evidence="1" id="KW-0472">Membrane</keyword>
<evidence type="ECO:0000313" key="3">
    <source>
        <dbReference type="Proteomes" id="UP000305451"/>
    </source>
</evidence>
<dbReference type="Proteomes" id="UP000305451">
    <property type="component" value="Unassembled WGS sequence"/>
</dbReference>
<dbReference type="Pfam" id="PF15956">
    <property type="entry name" value="DUF4760"/>
    <property type="match status" value="1"/>
</dbReference>
<comment type="caution">
    <text evidence="2">The sequence shown here is derived from an EMBL/GenBank/DDBJ whole genome shotgun (WGS) entry which is preliminary data.</text>
</comment>
<evidence type="ECO:0000313" key="2">
    <source>
        <dbReference type="EMBL" id="TGY91744.1"/>
    </source>
</evidence>
<feature type="transmembrane region" description="Helical" evidence="1">
    <location>
        <begin position="24"/>
        <end position="41"/>
    </location>
</feature>